<gene>
    <name evidence="4" type="ORF">JTE90_013874</name>
</gene>
<sequence length="305" mass="34378">MANSNDYKEIGLNSDQNKNITESSPSSDFDRLEDCNEAEFKGATLSLSPQETSPPELVTASSCEDPNASNGAEGTSGDKRRSSSIRALHSSNVQEFFAVREGALQKAAEQCRPVILENIDGDLRGIWLLTEIDHWDTEKERLLFLTQNSLISLKFDFITLRLLEYQRYALKDFQKIVIGELKYPEKSLMPARNQLGIQCSWSILDQIPASKRWNPWSRDIPWVTYTSHPLFKMDTDEKTNYNIEDFYKTLLNILFPPGGTPVGTESSSCQIVYQPIVIECYAGLAAALHNANELGFFKSRGKVSF</sequence>
<dbReference type="PROSITE" id="PS51791">
    <property type="entry name" value="HSAC2"/>
    <property type="match status" value="1"/>
</dbReference>
<dbReference type="GO" id="GO:0005737">
    <property type="term" value="C:cytoplasm"/>
    <property type="evidence" value="ECO:0007669"/>
    <property type="project" value="TreeGrafter"/>
</dbReference>
<dbReference type="PANTHER" id="PTHR31108:SF1">
    <property type="entry name" value="HSAC2 DOMAIN-CONTAINING PROTEIN"/>
    <property type="match status" value="1"/>
</dbReference>
<dbReference type="InterPro" id="IPR022158">
    <property type="entry name" value="Inositol_phosphatase"/>
</dbReference>
<evidence type="ECO:0000256" key="2">
    <source>
        <dbReference type="SAM" id="MobiDB-lite"/>
    </source>
</evidence>
<feature type="compositionally biased region" description="Basic and acidic residues" evidence="2">
    <location>
        <begin position="28"/>
        <end position="40"/>
    </location>
</feature>
<dbReference type="InterPro" id="IPR040242">
    <property type="entry name" value="TPRG1-like"/>
</dbReference>
<protein>
    <recommendedName>
        <fullName evidence="3">HSac2 domain-containing protein</fullName>
    </recommendedName>
</protein>
<dbReference type="InterPro" id="IPR034753">
    <property type="entry name" value="hSac2"/>
</dbReference>
<evidence type="ECO:0000313" key="4">
    <source>
        <dbReference type="EMBL" id="KAG8195417.1"/>
    </source>
</evidence>
<dbReference type="Pfam" id="PF12456">
    <property type="entry name" value="hSac2"/>
    <property type="match status" value="1"/>
</dbReference>
<evidence type="ECO:0000259" key="3">
    <source>
        <dbReference type="PROSITE" id="PS51791"/>
    </source>
</evidence>
<comment type="caution">
    <text evidence="4">The sequence shown here is derived from an EMBL/GenBank/DDBJ whole genome shotgun (WGS) entry which is preliminary data.</text>
</comment>
<feature type="compositionally biased region" description="Polar residues" evidence="2">
    <location>
        <begin position="45"/>
        <end position="73"/>
    </location>
</feature>
<keyword evidence="5" id="KW-1185">Reference proteome</keyword>
<dbReference type="PANTHER" id="PTHR31108">
    <property type="entry name" value="TUMOR PROTEIN P63-REGULATED GENE 1-LIKE PROTEIN"/>
    <property type="match status" value="1"/>
</dbReference>
<reference evidence="4 5" key="1">
    <citation type="journal article" date="2022" name="Nat. Ecol. Evol.">
        <title>A masculinizing supergene underlies an exaggerated male reproductive morph in a spider.</title>
        <authorList>
            <person name="Hendrickx F."/>
            <person name="De Corte Z."/>
            <person name="Sonet G."/>
            <person name="Van Belleghem S.M."/>
            <person name="Kostlbacher S."/>
            <person name="Vangestel C."/>
        </authorList>
    </citation>
    <scope>NUCLEOTIDE SEQUENCE [LARGE SCALE GENOMIC DNA]</scope>
    <source>
        <strain evidence="4">W744_W776</strain>
    </source>
</reference>
<dbReference type="EMBL" id="JAFNEN010000088">
    <property type="protein sequence ID" value="KAG8195417.1"/>
    <property type="molecule type" value="Genomic_DNA"/>
</dbReference>
<organism evidence="4 5">
    <name type="scientific">Oedothorax gibbosus</name>
    <dbReference type="NCBI Taxonomy" id="931172"/>
    <lineage>
        <taxon>Eukaryota</taxon>
        <taxon>Metazoa</taxon>
        <taxon>Ecdysozoa</taxon>
        <taxon>Arthropoda</taxon>
        <taxon>Chelicerata</taxon>
        <taxon>Arachnida</taxon>
        <taxon>Araneae</taxon>
        <taxon>Araneomorphae</taxon>
        <taxon>Entelegynae</taxon>
        <taxon>Araneoidea</taxon>
        <taxon>Linyphiidae</taxon>
        <taxon>Erigoninae</taxon>
        <taxon>Oedothorax</taxon>
    </lineage>
</organism>
<feature type="compositionally biased region" description="Polar residues" evidence="2">
    <location>
        <begin position="13"/>
        <end position="27"/>
    </location>
</feature>
<evidence type="ECO:0000313" key="5">
    <source>
        <dbReference type="Proteomes" id="UP000827092"/>
    </source>
</evidence>
<name>A0AAV6VFC1_9ARAC</name>
<accession>A0AAV6VFC1</accession>
<evidence type="ECO:0000256" key="1">
    <source>
        <dbReference type="ARBA" id="ARBA00009163"/>
    </source>
</evidence>
<proteinExistence type="inferred from homology"/>
<dbReference type="AlphaFoldDB" id="A0AAV6VFC1"/>
<comment type="similarity">
    <text evidence="1">Belongs to the TPRG1 family.</text>
</comment>
<dbReference type="Proteomes" id="UP000827092">
    <property type="component" value="Unassembled WGS sequence"/>
</dbReference>
<feature type="domain" description="HSac2" evidence="3">
    <location>
        <begin position="98"/>
        <end position="277"/>
    </location>
</feature>
<feature type="region of interest" description="Disordered" evidence="2">
    <location>
        <begin position="1"/>
        <end position="83"/>
    </location>
</feature>